<evidence type="ECO:0000259" key="5">
    <source>
        <dbReference type="Pfam" id="PF07508"/>
    </source>
</evidence>
<keyword evidence="3" id="KW-0175">Coiled coil</keyword>
<dbReference type="PANTHER" id="PTHR30461">
    <property type="entry name" value="DNA-INVERTASE FROM LAMBDOID PROPHAGE"/>
    <property type="match status" value="1"/>
</dbReference>
<protein>
    <recommendedName>
        <fullName evidence="5">Recombinase domain-containing protein</fullName>
    </recommendedName>
</protein>
<evidence type="ECO:0000256" key="4">
    <source>
        <dbReference type="SAM" id="MobiDB-lite"/>
    </source>
</evidence>
<evidence type="ECO:0000256" key="1">
    <source>
        <dbReference type="ARBA" id="ARBA00023125"/>
    </source>
</evidence>
<proteinExistence type="predicted"/>
<keyword evidence="2" id="KW-0233">DNA recombination</keyword>
<evidence type="ECO:0000256" key="2">
    <source>
        <dbReference type="ARBA" id="ARBA00023172"/>
    </source>
</evidence>
<dbReference type="GO" id="GO:0000150">
    <property type="term" value="F:DNA strand exchange activity"/>
    <property type="evidence" value="ECO:0007669"/>
    <property type="project" value="InterPro"/>
</dbReference>
<dbReference type="Gene3D" id="3.90.1750.20">
    <property type="entry name" value="Putative Large Serine Recombinase, Chain B, Domain 2"/>
    <property type="match status" value="1"/>
</dbReference>
<sequence length="343" mass="39117">MAIPRSIGFDTIAERLNKNTDEHPPPRPPGGIRARGAWSKSSVADILKNPKYTGYQVYNRRARRSRGARNRQNPPEMWVWSPEPAHEPLIPKWMFDEMTATRTQRQGSRDGADLKQDPRAQRTYLLRSRVTCDCGRRMMGMVRKSGVYYRCHPAGNNRGRPDKHEGHPPTVYIREDLILDQVEAFFNERLFGPQRHTLLLADQDDGYANKRRDTERRRQALQKKIADAARKQDNLLRQAENAAPDDPFTQGLRQHYNEVFNERKTLLDALPFLKANLRHAPADLLHRLLDLTQLTIKVDYKNDRATITATLPADPASITSIGDTASRQNCAGGSECASCECPR</sequence>
<gene>
    <name evidence="6" type="ORF">BB31_34910</name>
</gene>
<evidence type="ECO:0000256" key="3">
    <source>
        <dbReference type="SAM" id="Coils"/>
    </source>
</evidence>
<keyword evidence="7" id="KW-1185">Reference proteome</keyword>
<dbReference type="InterPro" id="IPR038109">
    <property type="entry name" value="DNA_bind_recomb_sf"/>
</dbReference>
<feature type="compositionally biased region" description="Basic and acidic residues" evidence="4">
    <location>
        <begin position="16"/>
        <end position="25"/>
    </location>
</feature>
<feature type="domain" description="Recombinase" evidence="5">
    <location>
        <begin position="9"/>
        <end position="105"/>
    </location>
</feature>
<dbReference type="GO" id="GO:0003677">
    <property type="term" value="F:DNA binding"/>
    <property type="evidence" value="ECO:0007669"/>
    <property type="project" value="UniProtKB-KW"/>
</dbReference>
<organism evidence="6 7">
    <name type="scientific">Amycolatopsis lurida NRRL 2430</name>
    <dbReference type="NCBI Taxonomy" id="1460371"/>
    <lineage>
        <taxon>Bacteria</taxon>
        <taxon>Bacillati</taxon>
        <taxon>Actinomycetota</taxon>
        <taxon>Actinomycetes</taxon>
        <taxon>Pseudonocardiales</taxon>
        <taxon>Pseudonocardiaceae</taxon>
        <taxon>Amycolatopsis</taxon>
    </lineage>
</organism>
<dbReference type="AlphaFoldDB" id="A0A2P2FIS7"/>
<dbReference type="InterPro" id="IPR011109">
    <property type="entry name" value="DNA_bind_recombinase_dom"/>
</dbReference>
<accession>A0A2P2FIS7</accession>
<feature type="coiled-coil region" evidence="3">
    <location>
        <begin position="211"/>
        <end position="238"/>
    </location>
</feature>
<dbReference type="PANTHER" id="PTHR30461:SF2">
    <property type="entry name" value="SERINE RECOMBINASE PINE-RELATED"/>
    <property type="match status" value="1"/>
</dbReference>
<name>A0A2P2FIS7_AMYLU</name>
<dbReference type="Pfam" id="PF07508">
    <property type="entry name" value="Recombinase"/>
    <property type="match status" value="1"/>
</dbReference>
<feature type="region of interest" description="Disordered" evidence="4">
    <location>
        <begin position="16"/>
        <end position="38"/>
    </location>
</feature>
<keyword evidence="1" id="KW-0238">DNA-binding</keyword>
<comment type="caution">
    <text evidence="6">The sequence shown here is derived from an EMBL/GenBank/DDBJ whole genome shotgun (WGS) entry which is preliminary data.</text>
</comment>
<reference evidence="6 7" key="1">
    <citation type="journal article" date="2014" name="Genome Announc.">
        <title>Draft Genome Sequence of Amycolatopsis lurida NRRL 2430, Producer of the Glycopeptide Family Antibiotic Ristocetin.</title>
        <authorList>
            <person name="Kwun M.J."/>
            <person name="Hong H.J."/>
        </authorList>
    </citation>
    <scope>NUCLEOTIDE SEQUENCE [LARGE SCALE GENOMIC DNA]</scope>
    <source>
        <strain evidence="6 7">NRRL 2430</strain>
    </source>
</reference>
<dbReference type="EMBL" id="JFBM01000041">
    <property type="protein sequence ID" value="KFU76633.1"/>
    <property type="molecule type" value="Genomic_DNA"/>
</dbReference>
<dbReference type="InterPro" id="IPR050639">
    <property type="entry name" value="SSR_resolvase"/>
</dbReference>
<dbReference type="Proteomes" id="UP000256220">
    <property type="component" value="Unassembled WGS sequence"/>
</dbReference>
<dbReference type="RefSeq" id="WP_198935823.1">
    <property type="nucleotide sequence ID" value="NZ_JFBM01000041.1"/>
</dbReference>
<evidence type="ECO:0000313" key="6">
    <source>
        <dbReference type="EMBL" id="KFU76633.1"/>
    </source>
</evidence>
<evidence type="ECO:0000313" key="7">
    <source>
        <dbReference type="Proteomes" id="UP000256220"/>
    </source>
</evidence>